<dbReference type="PANTHER" id="PTHR11261:SF3">
    <property type="entry name" value="RETINOL-BINDING PROTEIN 3"/>
    <property type="match status" value="1"/>
</dbReference>
<dbReference type="Gene3D" id="3.90.226.10">
    <property type="entry name" value="2-enoyl-CoA Hydratase, Chain A, domain 1"/>
    <property type="match status" value="1"/>
</dbReference>
<accession>W7QS44</accession>
<evidence type="ECO:0000259" key="2">
    <source>
        <dbReference type="SMART" id="SM00245"/>
    </source>
</evidence>
<dbReference type="SUPFAM" id="SSF52096">
    <property type="entry name" value="ClpP/crotonase"/>
    <property type="match status" value="1"/>
</dbReference>
<dbReference type="Proteomes" id="UP000019276">
    <property type="component" value="Unassembled WGS sequence"/>
</dbReference>
<name>W7QS44_9ALTE</name>
<gene>
    <name evidence="3" type="ORF">DS2_18448</name>
</gene>
<reference evidence="3 4" key="1">
    <citation type="journal article" date="2014" name="Genome Announc.">
        <title>Draft Genome Sequence of the Agar-Degrading Bacterium Catenovulum sp. Strain DS-2, Isolated from Intestines of Haliotis diversicolor.</title>
        <authorList>
            <person name="Shan D."/>
            <person name="Li X."/>
            <person name="Gu Z."/>
            <person name="Wei G."/>
            <person name="Gao Z."/>
            <person name="Shao Z."/>
        </authorList>
    </citation>
    <scope>NUCLEOTIDE SEQUENCE [LARGE SCALE GENOMIC DNA]</scope>
    <source>
        <strain evidence="3 4">DS-2</strain>
    </source>
</reference>
<evidence type="ECO:0000256" key="1">
    <source>
        <dbReference type="SAM" id="SignalP"/>
    </source>
</evidence>
<evidence type="ECO:0000313" key="4">
    <source>
        <dbReference type="Proteomes" id="UP000019276"/>
    </source>
</evidence>
<dbReference type="SMART" id="SM00245">
    <property type="entry name" value="TSPc"/>
    <property type="match status" value="1"/>
</dbReference>
<proteinExistence type="predicted"/>
<dbReference type="GO" id="GO:0008236">
    <property type="term" value="F:serine-type peptidase activity"/>
    <property type="evidence" value="ECO:0007669"/>
    <property type="project" value="InterPro"/>
</dbReference>
<dbReference type="Pfam" id="PF03572">
    <property type="entry name" value="Peptidase_S41"/>
    <property type="match status" value="1"/>
</dbReference>
<evidence type="ECO:0000313" key="3">
    <source>
        <dbReference type="EMBL" id="EWH08225.1"/>
    </source>
</evidence>
<sequence length="496" mass="54775">MKIFKLICIGVTAASMVACGSDSSESQISSKYQGVWQSPAYGQIYAIDDDSLKSYLYTSSYCWLEDSQEDFTTADLEVSARLISNENQLEVFAGYGTEEFSAPGMVFSKIDVLPDVCMQNLTLSVGDDGYQVDYQRDLAMVYEVFRDHYFDFSQKNIDIDVLYQLALEQLLVDSTEDELLEVIVEMLTPLADTHIQVISPDGDDYYTATNKPTLVSQFVAEFAQLYQLPFPIPVELLTPQLAADLNAYIAAMYQLQWDIVAGYAHEPASIKTAANGLIRWFEVDNVGYIYIGSMTGYGESNPDLTATELAQSELDSLNAALDSALTDLTDTQGLIVDVRTNNGGSDYISLAITQRFVDTPATHVYSKQAREGDHRTELVDVLLSPSERVQYLSPVAVLVSANTVSAAEVFTLAMAQLPQVTLVGESTQGSFSDVLSFELPNGVEIGLSNEFYLSPGQDWYEFSGVPVDAAVPFFTLEQRENDQDLVLETAFELLVE</sequence>
<dbReference type="InterPro" id="IPR005151">
    <property type="entry name" value="Tail-specific_protease"/>
</dbReference>
<keyword evidence="1" id="KW-0732">Signal</keyword>
<feature type="chain" id="PRO_5004901664" description="Tail specific protease domain-containing protein" evidence="1">
    <location>
        <begin position="21"/>
        <end position="496"/>
    </location>
</feature>
<dbReference type="PANTHER" id="PTHR11261">
    <property type="entry name" value="INTERPHOTORECEPTOR RETINOID-BINDING PROTEIN"/>
    <property type="match status" value="1"/>
</dbReference>
<dbReference type="Gene3D" id="3.30.750.44">
    <property type="match status" value="1"/>
</dbReference>
<feature type="domain" description="Tail specific protease" evidence="2">
    <location>
        <begin position="270"/>
        <end position="472"/>
    </location>
</feature>
<dbReference type="eggNOG" id="COG0793">
    <property type="taxonomic scope" value="Bacteria"/>
</dbReference>
<dbReference type="PROSITE" id="PS51257">
    <property type="entry name" value="PROKAR_LIPOPROTEIN"/>
    <property type="match status" value="1"/>
</dbReference>
<comment type="caution">
    <text evidence="3">The sequence shown here is derived from an EMBL/GenBank/DDBJ whole genome shotgun (WGS) entry which is preliminary data.</text>
</comment>
<dbReference type="RefSeq" id="WP_035016519.1">
    <property type="nucleotide sequence ID" value="NZ_ARZY01000058.1"/>
</dbReference>
<dbReference type="OrthoDB" id="9758793at2"/>
<dbReference type="GO" id="GO:0006508">
    <property type="term" value="P:proteolysis"/>
    <property type="evidence" value="ECO:0007669"/>
    <property type="project" value="InterPro"/>
</dbReference>
<dbReference type="CDD" id="cd07563">
    <property type="entry name" value="Peptidase_S41_IRBP"/>
    <property type="match status" value="1"/>
</dbReference>
<dbReference type="InterPro" id="IPR029045">
    <property type="entry name" value="ClpP/crotonase-like_dom_sf"/>
</dbReference>
<dbReference type="AlphaFoldDB" id="W7QS44"/>
<keyword evidence="4" id="KW-1185">Reference proteome</keyword>
<feature type="signal peptide" evidence="1">
    <location>
        <begin position="1"/>
        <end position="20"/>
    </location>
</feature>
<dbReference type="EMBL" id="ARZY01000058">
    <property type="protein sequence ID" value="EWH08225.1"/>
    <property type="molecule type" value="Genomic_DNA"/>
</dbReference>
<protein>
    <recommendedName>
        <fullName evidence="2">Tail specific protease domain-containing protein</fullName>
    </recommendedName>
</protein>
<dbReference type="STRING" id="1328313.DS2_18448"/>
<organism evidence="3 4">
    <name type="scientific">Catenovulum agarivorans DS-2</name>
    <dbReference type="NCBI Taxonomy" id="1328313"/>
    <lineage>
        <taxon>Bacteria</taxon>
        <taxon>Pseudomonadati</taxon>
        <taxon>Pseudomonadota</taxon>
        <taxon>Gammaproteobacteria</taxon>
        <taxon>Alteromonadales</taxon>
        <taxon>Alteromonadaceae</taxon>
        <taxon>Catenovulum</taxon>
    </lineage>
</organism>